<accession>A0A1H7H5P0</accession>
<dbReference type="Proteomes" id="UP000186015">
    <property type="component" value="Unassembled WGS sequence"/>
</dbReference>
<sequence>MAFLLRSLTRKAVHTVDNCIEKKSTDDYAEEGNILFNKEEYDQAIKIWLEGLASLSKPINAQSEAVWFQTSIADAFFMQGKFEKAYPYLWDAKSNLSGEGYCDPFLMLRLGQCSHELGKEDAKEYLMRAYMLAGEEIFGSEDEKYFDLIRDMI</sequence>
<organism evidence="1 2">
    <name type="scientific">Ruminococcus albus</name>
    <dbReference type="NCBI Taxonomy" id="1264"/>
    <lineage>
        <taxon>Bacteria</taxon>
        <taxon>Bacillati</taxon>
        <taxon>Bacillota</taxon>
        <taxon>Clostridia</taxon>
        <taxon>Eubacteriales</taxon>
        <taxon>Oscillospiraceae</taxon>
        <taxon>Ruminococcus</taxon>
    </lineage>
</organism>
<dbReference type="InterPro" id="IPR011990">
    <property type="entry name" value="TPR-like_helical_dom_sf"/>
</dbReference>
<evidence type="ECO:0000313" key="1">
    <source>
        <dbReference type="EMBL" id="SEK44612.1"/>
    </source>
</evidence>
<evidence type="ECO:0000313" key="2">
    <source>
        <dbReference type="Proteomes" id="UP000186015"/>
    </source>
</evidence>
<dbReference type="EMBL" id="FOAT01000002">
    <property type="protein sequence ID" value="SEK44612.1"/>
    <property type="molecule type" value="Genomic_DNA"/>
</dbReference>
<gene>
    <name evidence="1" type="ORF">SAMN05216469_102367</name>
</gene>
<proteinExistence type="predicted"/>
<dbReference type="Gene3D" id="1.25.40.10">
    <property type="entry name" value="Tetratricopeptide repeat domain"/>
    <property type="match status" value="1"/>
</dbReference>
<name>A0A1H7H5P0_RUMAL</name>
<dbReference type="AlphaFoldDB" id="A0A1H7H5P0"/>
<evidence type="ECO:0008006" key="3">
    <source>
        <dbReference type="Google" id="ProtNLM"/>
    </source>
</evidence>
<dbReference type="SUPFAM" id="SSF48452">
    <property type="entry name" value="TPR-like"/>
    <property type="match status" value="1"/>
</dbReference>
<reference evidence="1 2" key="1">
    <citation type="submission" date="2016-10" db="EMBL/GenBank/DDBJ databases">
        <authorList>
            <person name="de Groot N.N."/>
        </authorList>
    </citation>
    <scope>NUCLEOTIDE SEQUENCE [LARGE SCALE GENOMIC DNA]</scope>
    <source>
        <strain evidence="1 2">KH2T6</strain>
    </source>
</reference>
<protein>
    <recommendedName>
        <fullName evidence="3">Tetratricopeptide repeat-containing protein</fullName>
    </recommendedName>
</protein>